<organism evidence="3 4">
    <name type="scientific">Ilumatobacter coccineus (strain NBRC 103263 / KCTC 29153 / YM16-304)</name>
    <dbReference type="NCBI Taxonomy" id="1313172"/>
    <lineage>
        <taxon>Bacteria</taxon>
        <taxon>Bacillati</taxon>
        <taxon>Actinomycetota</taxon>
        <taxon>Acidimicrobiia</taxon>
        <taxon>Acidimicrobiales</taxon>
        <taxon>Ilumatobacteraceae</taxon>
        <taxon>Ilumatobacter</taxon>
    </lineage>
</organism>
<dbReference type="SUPFAM" id="SSF55073">
    <property type="entry name" value="Nucleotide cyclase"/>
    <property type="match status" value="1"/>
</dbReference>
<feature type="transmembrane region" description="Helical" evidence="1">
    <location>
        <begin position="12"/>
        <end position="35"/>
    </location>
</feature>
<dbReference type="Pfam" id="PF00990">
    <property type="entry name" value="GGDEF"/>
    <property type="match status" value="1"/>
</dbReference>
<feature type="transmembrane region" description="Helical" evidence="1">
    <location>
        <begin position="71"/>
        <end position="91"/>
    </location>
</feature>
<feature type="transmembrane region" description="Helical" evidence="1">
    <location>
        <begin position="147"/>
        <end position="165"/>
    </location>
</feature>
<name>A0A6C7EC29_ILUCY</name>
<dbReference type="PANTHER" id="PTHR33121:SF70">
    <property type="entry name" value="SIGNALING PROTEIN YKOW"/>
    <property type="match status" value="1"/>
</dbReference>
<evidence type="ECO:0000313" key="3">
    <source>
        <dbReference type="EMBL" id="BAN02749.1"/>
    </source>
</evidence>
<dbReference type="Proteomes" id="UP000011863">
    <property type="component" value="Chromosome"/>
</dbReference>
<dbReference type="KEGG" id="aym:YM304_24350"/>
<sequence>MTRRTKRIDDAVVRSLSHMRVVLALALALFGAVHLVRGERLGSVAVAAAVLVGVSALAEPRLRRRVDPVRLSIGVVVLDLVVTIAALGVNGVEPGDPTSLALAIPLVLAGIRHGLLGAIATGISTALALFAQLALTWDGTPGQADDPLVLAAVLMAVAVPTARLAEHVTARLRLAETTRARAQRRSHALELVTHAGAQLLAADPVEHDRLLVAAAEKFVGVSATIEHSDGNRADESDTAADDDATIVRLDLDEASGGRLVLTGAEHALDDLTVDALELLVAMSRAQAGATRRAAPAEQTAERHSRHLSTRSETLSWLDDRLRRDPAELTLGIVSLDNLKLLNDLHGHDAGDALIEATIERLLQIDPSATVGRLVGGDFVVAIDTLDVDRPTIAEALAGDVSLGRSGSTRIYCGVGLAAAGTDRSESGEQLLRRAMSDMYADKRAQNAAFLAAAASELDDTATDTTTDAVR</sequence>
<protein>
    <recommendedName>
        <fullName evidence="2">GGDEF domain-containing protein</fullName>
    </recommendedName>
</protein>
<dbReference type="AlphaFoldDB" id="A0A6C7EC29"/>
<keyword evidence="1" id="KW-0472">Membrane</keyword>
<dbReference type="SMART" id="SM00267">
    <property type="entry name" value="GGDEF"/>
    <property type="match status" value="1"/>
</dbReference>
<feature type="transmembrane region" description="Helical" evidence="1">
    <location>
        <begin position="111"/>
        <end position="135"/>
    </location>
</feature>
<dbReference type="GO" id="GO:0071111">
    <property type="term" value="F:cyclic-guanylate-specific phosphodiesterase activity"/>
    <property type="evidence" value="ECO:0007669"/>
    <property type="project" value="InterPro"/>
</dbReference>
<feature type="transmembrane region" description="Helical" evidence="1">
    <location>
        <begin position="41"/>
        <end position="59"/>
    </location>
</feature>
<dbReference type="InterPro" id="IPR043128">
    <property type="entry name" value="Rev_trsase/Diguanyl_cyclase"/>
</dbReference>
<dbReference type="Gene3D" id="3.30.70.270">
    <property type="match status" value="1"/>
</dbReference>
<dbReference type="PROSITE" id="PS50887">
    <property type="entry name" value="GGDEF"/>
    <property type="match status" value="1"/>
</dbReference>
<evidence type="ECO:0000259" key="2">
    <source>
        <dbReference type="PROSITE" id="PS50887"/>
    </source>
</evidence>
<dbReference type="InterPro" id="IPR029787">
    <property type="entry name" value="Nucleotide_cyclase"/>
</dbReference>
<reference evidence="3 4" key="1">
    <citation type="journal article" date="2013" name="Int. J. Syst. Evol. Microbiol.">
        <title>Ilumatobacter nonamiense sp. nov. and Ilumatobacter coccineum sp. nov., isolated from seashore sand.</title>
        <authorList>
            <person name="Matsumoto A."/>
            <person name="Kasai H."/>
            <person name="Matsuo Y."/>
            <person name="Shizuri Y."/>
            <person name="Ichikawa N."/>
            <person name="Fujita N."/>
            <person name="Omura S."/>
            <person name="Takahashi Y."/>
        </authorList>
    </citation>
    <scope>NUCLEOTIDE SEQUENCE [LARGE SCALE GENOMIC DNA]</scope>
    <source>
        <strain evidence="4">NBRC 103263 / KCTC 29153 / YM16-304</strain>
    </source>
</reference>
<feature type="domain" description="GGDEF" evidence="2">
    <location>
        <begin position="326"/>
        <end position="453"/>
    </location>
</feature>
<accession>A0A6C7EC29</accession>
<proteinExistence type="predicted"/>
<dbReference type="InterPro" id="IPR050706">
    <property type="entry name" value="Cyclic-di-GMP_PDE-like"/>
</dbReference>
<dbReference type="EMBL" id="AP012057">
    <property type="protein sequence ID" value="BAN02749.1"/>
    <property type="molecule type" value="Genomic_DNA"/>
</dbReference>
<gene>
    <name evidence="3" type="ORF">YM304_24350</name>
</gene>
<keyword evidence="1" id="KW-0812">Transmembrane</keyword>
<evidence type="ECO:0000256" key="1">
    <source>
        <dbReference type="SAM" id="Phobius"/>
    </source>
</evidence>
<keyword evidence="4" id="KW-1185">Reference proteome</keyword>
<evidence type="ECO:0000313" key="4">
    <source>
        <dbReference type="Proteomes" id="UP000011863"/>
    </source>
</evidence>
<dbReference type="InterPro" id="IPR000160">
    <property type="entry name" value="GGDEF_dom"/>
</dbReference>
<dbReference type="RefSeq" id="WP_015441996.1">
    <property type="nucleotide sequence ID" value="NC_020520.1"/>
</dbReference>
<keyword evidence="1" id="KW-1133">Transmembrane helix</keyword>
<dbReference type="PANTHER" id="PTHR33121">
    <property type="entry name" value="CYCLIC DI-GMP PHOSPHODIESTERASE PDEF"/>
    <property type="match status" value="1"/>
</dbReference>
<dbReference type="OrthoDB" id="23692at2"/>